<dbReference type="PANTHER" id="PTHR21083:SF0">
    <property type="entry name" value="DYNEIN AXONEMAL ASSEMBLY FACTOR 6"/>
    <property type="match status" value="1"/>
</dbReference>
<feature type="domain" description="PIH1D1/2/3 CS-like" evidence="2">
    <location>
        <begin position="178"/>
        <end position="246"/>
    </location>
</feature>
<gene>
    <name evidence="3" type="ORF">NDES1114_LOCUS4114</name>
    <name evidence="4" type="ORF">NDES1114_LOCUS4120</name>
</gene>
<sequence>MFAGGSNFNLSEDQIRDLHNMLDPENGPSKMAFKRPETQTVGYSLSEAPSAAAAAGASTAVENNVGNMGTPAAAATPGGIYVPPSVGQNNPHLPVVSGSKAAKAKGAEEAKKAKPKGNAIWADDEVDGTYGSALGGALASAAAQAADTREVPDYDVLYQQSQSAEDTYLGADFTKDGSAAMAEGLVVKVKLPKLDNVKELELDVEAFAMRLRTKAYNLRVDLPAKVIEKKGAAKWDNQAKVLAVTLTTDPTARKVKVMA</sequence>
<dbReference type="GO" id="GO:0051087">
    <property type="term" value="F:protein-folding chaperone binding"/>
    <property type="evidence" value="ECO:0007669"/>
    <property type="project" value="InterPro"/>
</dbReference>
<dbReference type="InterPro" id="IPR026697">
    <property type="entry name" value="DNAAF6"/>
</dbReference>
<evidence type="ECO:0000259" key="2">
    <source>
        <dbReference type="Pfam" id="PF18201"/>
    </source>
</evidence>
<organism evidence="4">
    <name type="scientific">Neobodo designis</name>
    <name type="common">Flagellated protozoan</name>
    <name type="synonym">Bodo designis</name>
    <dbReference type="NCBI Taxonomy" id="312471"/>
    <lineage>
        <taxon>Eukaryota</taxon>
        <taxon>Discoba</taxon>
        <taxon>Euglenozoa</taxon>
        <taxon>Kinetoplastea</taxon>
        <taxon>Metakinetoplastina</taxon>
        <taxon>Neobodonida</taxon>
        <taxon>Neobodo</taxon>
    </lineage>
</organism>
<evidence type="ECO:0000256" key="1">
    <source>
        <dbReference type="ARBA" id="ARBA00008511"/>
    </source>
</evidence>
<comment type="similarity">
    <text evidence="1">Belongs to the PIH1 family.</text>
</comment>
<reference evidence="4" key="1">
    <citation type="submission" date="2021-01" db="EMBL/GenBank/DDBJ databases">
        <authorList>
            <person name="Corre E."/>
            <person name="Pelletier E."/>
            <person name="Niang G."/>
            <person name="Scheremetjew M."/>
            <person name="Finn R."/>
            <person name="Kale V."/>
            <person name="Holt S."/>
            <person name="Cochrane G."/>
            <person name="Meng A."/>
            <person name="Brown T."/>
            <person name="Cohen L."/>
        </authorList>
    </citation>
    <scope>NUCLEOTIDE SEQUENCE</scope>
    <source>
        <strain evidence="4">CCAP 1951/1</strain>
    </source>
</reference>
<dbReference type="Pfam" id="PF18201">
    <property type="entry name" value="PIH1_CS"/>
    <property type="match status" value="1"/>
</dbReference>
<evidence type="ECO:0000313" key="3">
    <source>
        <dbReference type="EMBL" id="CAD9095273.1"/>
    </source>
</evidence>
<name>A0A6U4Q0W0_NEODS</name>
<evidence type="ECO:0000313" key="4">
    <source>
        <dbReference type="EMBL" id="CAD9095285.1"/>
    </source>
</evidence>
<dbReference type="GO" id="GO:0045505">
    <property type="term" value="F:dynein intermediate chain binding"/>
    <property type="evidence" value="ECO:0007669"/>
    <property type="project" value="TreeGrafter"/>
</dbReference>
<dbReference type="AlphaFoldDB" id="A0A6U4Q0W0"/>
<dbReference type="InterPro" id="IPR041442">
    <property type="entry name" value="PIH1D1/2/3_CS-like"/>
</dbReference>
<dbReference type="EMBL" id="HBGF01006048">
    <property type="protein sequence ID" value="CAD9095273.1"/>
    <property type="molecule type" value="Transcribed_RNA"/>
</dbReference>
<accession>A0A6U4Q0W0</accession>
<protein>
    <recommendedName>
        <fullName evidence="2">PIH1D1/2/3 CS-like domain-containing protein</fullName>
    </recommendedName>
</protein>
<dbReference type="GO" id="GO:0005737">
    <property type="term" value="C:cytoplasm"/>
    <property type="evidence" value="ECO:0007669"/>
    <property type="project" value="TreeGrafter"/>
</dbReference>
<dbReference type="GO" id="GO:0070286">
    <property type="term" value="P:axonemal dynein complex assembly"/>
    <property type="evidence" value="ECO:0007669"/>
    <property type="project" value="InterPro"/>
</dbReference>
<dbReference type="PANTHER" id="PTHR21083">
    <property type="entry name" value="TWISTER"/>
    <property type="match status" value="1"/>
</dbReference>
<dbReference type="EMBL" id="HBGF01006059">
    <property type="protein sequence ID" value="CAD9095285.1"/>
    <property type="molecule type" value="Transcribed_RNA"/>
</dbReference>
<proteinExistence type="inferred from homology"/>